<dbReference type="GO" id="GO:0009378">
    <property type="term" value="F:four-way junction helicase activity"/>
    <property type="evidence" value="ECO:0007669"/>
    <property type="project" value="TreeGrafter"/>
</dbReference>
<feature type="non-terminal residue" evidence="7">
    <location>
        <position position="304"/>
    </location>
</feature>
<dbReference type="SUPFAM" id="SSF52980">
    <property type="entry name" value="Restriction endonuclease-like"/>
    <property type="match status" value="1"/>
</dbReference>
<dbReference type="SMART" id="SM00891">
    <property type="entry name" value="ERCC4"/>
    <property type="match status" value="1"/>
</dbReference>
<name>A0A852NKH7_9PASS</name>
<evidence type="ECO:0000259" key="6">
    <source>
        <dbReference type="SMART" id="SM00891"/>
    </source>
</evidence>
<keyword evidence="4" id="KW-0067">ATP-binding</keyword>
<evidence type="ECO:0000256" key="4">
    <source>
        <dbReference type="ARBA" id="ARBA00022840"/>
    </source>
</evidence>
<evidence type="ECO:0000256" key="1">
    <source>
        <dbReference type="ARBA" id="ARBA00022741"/>
    </source>
</evidence>
<feature type="compositionally biased region" description="Low complexity" evidence="5">
    <location>
        <begin position="109"/>
        <end position="121"/>
    </location>
</feature>
<organism evidence="7 8">
    <name type="scientific">Pteruthius melanotis</name>
    <dbReference type="NCBI Taxonomy" id="357074"/>
    <lineage>
        <taxon>Eukaryota</taxon>
        <taxon>Metazoa</taxon>
        <taxon>Chordata</taxon>
        <taxon>Craniata</taxon>
        <taxon>Vertebrata</taxon>
        <taxon>Euteleostomi</taxon>
        <taxon>Archelosauria</taxon>
        <taxon>Archosauria</taxon>
        <taxon>Dinosauria</taxon>
        <taxon>Saurischia</taxon>
        <taxon>Theropoda</taxon>
        <taxon>Coelurosauria</taxon>
        <taxon>Aves</taxon>
        <taxon>Neognathae</taxon>
        <taxon>Neoaves</taxon>
        <taxon>Telluraves</taxon>
        <taxon>Australaves</taxon>
        <taxon>Passeriformes</taxon>
        <taxon>Sylvioidea</taxon>
        <taxon>Timaliidae</taxon>
        <taxon>Pteruthius</taxon>
    </lineage>
</organism>
<reference evidence="7" key="1">
    <citation type="submission" date="2020-02" db="EMBL/GenBank/DDBJ databases">
        <title>Bird 10,000 Genomes (B10K) Project - Family phase.</title>
        <authorList>
            <person name="Zhang G."/>
        </authorList>
    </citation>
    <scope>NUCLEOTIDE SEQUENCE</scope>
    <source>
        <strain evidence="7">B10K-IZ-033-77</strain>
    </source>
</reference>
<dbReference type="PANTHER" id="PTHR14025:SF20">
    <property type="entry name" value="FANCONI ANEMIA GROUP M PROTEIN"/>
    <property type="match status" value="1"/>
</dbReference>
<dbReference type="PANTHER" id="PTHR14025">
    <property type="entry name" value="FANCONI ANEMIA GROUP M FANCM FAMILY MEMBER"/>
    <property type="match status" value="1"/>
</dbReference>
<gene>
    <name evidence="7" type="primary">Fancm_1</name>
    <name evidence="7" type="ORF">PTEMEL_R15459</name>
</gene>
<dbReference type="OrthoDB" id="6513042at2759"/>
<feature type="compositionally biased region" description="Gly residues" evidence="5">
    <location>
        <begin position="122"/>
        <end position="132"/>
    </location>
</feature>
<feature type="compositionally biased region" description="Acidic residues" evidence="5">
    <location>
        <begin position="17"/>
        <end position="34"/>
    </location>
</feature>
<feature type="region of interest" description="Disordered" evidence="5">
    <location>
        <begin position="1"/>
        <end position="168"/>
    </location>
</feature>
<sequence length="304" mass="31653">QIPEQDPAYAEDSFCVGDEEEEAESGCSEEEVPVDLDLLSSEGSRARYLTRSRRRLQQARLAGSPPAPLHTRKPSRIILPSDSSEEEAAASGEKPTGTGCPGAGQGKGQLPRALPSAPSAAGAGGAPQAGGEGTERLLGSGASGILDLPLEQPGRSAAVPPAGSGCRNSELQEVTSAGISRGPVEQSPSLAGICVPPEQSPSLAGICVPMEQGPSLWVLADSREISSGPEVLSCLRAQHGLRVQVCALGTPDYILSNRLAVDRLLQSELQSPGNRSKLSQRLQRLQGSFERICVVVEADRVRPG</sequence>
<dbReference type="Pfam" id="PF02732">
    <property type="entry name" value="ERCC4"/>
    <property type="match status" value="1"/>
</dbReference>
<evidence type="ECO:0000256" key="5">
    <source>
        <dbReference type="SAM" id="MobiDB-lite"/>
    </source>
</evidence>
<proteinExistence type="predicted"/>
<evidence type="ECO:0000256" key="3">
    <source>
        <dbReference type="ARBA" id="ARBA00022806"/>
    </source>
</evidence>
<keyword evidence="2" id="KW-0378">Hydrolase</keyword>
<keyword evidence="3" id="KW-0347">Helicase</keyword>
<dbReference type="InterPro" id="IPR011335">
    <property type="entry name" value="Restrct_endonuc-II-like"/>
</dbReference>
<dbReference type="EMBL" id="WEIY01003563">
    <property type="protein sequence ID" value="NXY12601.1"/>
    <property type="molecule type" value="Genomic_DNA"/>
</dbReference>
<dbReference type="Gene3D" id="3.40.50.10130">
    <property type="match status" value="1"/>
</dbReference>
<evidence type="ECO:0000256" key="2">
    <source>
        <dbReference type="ARBA" id="ARBA00022801"/>
    </source>
</evidence>
<feature type="domain" description="ERCC4" evidence="6">
    <location>
        <begin position="217"/>
        <end position="300"/>
    </location>
</feature>
<dbReference type="GO" id="GO:0016787">
    <property type="term" value="F:hydrolase activity"/>
    <property type="evidence" value="ECO:0007669"/>
    <property type="project" value="UniProtKB-KW"/>
</dbReference>
<dbReference type="Proteomes" id="UP000603297">
    <property type="component" value="Unassembled WGS sequence"/>
</dbReference>
<evidence type="ECO:0000313" key="7">
    <source>
        <dbReference type="EMBL" id="NXY12601.1"/>
    </source>
</evidence>
<protein>
    <submittedName>
        <fullName evidence="7">FANCM protein</fullName>
    </submittedName>
</protein>
<accession>A0A852NKH7</accession>
<dbReference type="GO" id="GO:0005524">
    <property type="term" value="F:ATP binding"/>
    <property type="evidence" value="ECO:0007669"/>
    <property type="project" value="UniProtKB-KW"/>
</dbReference>
<dbReference type="GO" id="GO:0036297">
    <property type="term" value="P:interstrand cross-link repair"/>
    <property type="evidence" value="ECO:0007669"/>
    <property type="project" value="TreeGrafter"/>
</dbReference>
<keyword evidence="1" id="KW-0547">Nucleotide-binding</keyword>
<dbReference type="InterPro" id="IPR006166">
    <property type="entry name" value="ERCC4_domain"/>
</dbReference>
<evidence type="ECO:0000313" key="8">
    <source>
        <dbReference type="Proteomes" id="UP000603297"/>
    </source>
</evidence>
<feature type="compositionally biased region" description="Basic residues" evidence="5">
    <location>
        <begin position="48"/>
        <end position="57"/>
    </location>
</feature>
<dbReference type="GO" id="GO:0045003">
    <property type="term" value="P:double-strand break repair via synthesis-dependent strand annealing"/>
    <property type="evidence" value="ECO:0007669"/>
    <property type="project" value="TreeGrafter"/>
</dbReference>
<feature type="non-terminal residue" evidence="7">
    <location>
        <position position="1"/>
    </location>
</feature>
<dbReference type="AlphaFoldDB" id="A0A852NKH7"/>
<comment type="caution">
    <text evidence="7">The sequence shown here is derived from an EMBL/GenBank/DDBJ whole genome shotgun (WGS) entry which is preliminary data.</text>
</comment>
<dbReference type="GO" id="GO:0043138">
    <property type="term" value="F:3'-5' DNA helicase activity"/>
    <property type="evidence" value="ECO:0007669"/>
    <property type="project" value="TreeGrafter"/>
</dbReference>
<dbReference type="GO" id="GO:0000400">
    <property type="term" value="F:four-way junction DNA binding"/>
    <property type="evidence" value="ECO:0007669"/>
    <property type="project" value="TreeGrafter"/>
</dbReference>
<dbReference type="GO" id="GO:0004518">
    <property type="term" value="F:nuclease activity"/>
    <property type="evidence" value="ECO:0007669"/>
    <property type="project" value="InterPro"/>
</dbReference>
<keyword evidence="8" id="KW-1185">Reference proteome</keyword>